<name>A0A1S3J979_LINAN</name>
<feature type="compositionally biased region" description="Polar residues" evidence="1">
    <location>
        <begin position="361"/>
        <end position="376"/>
    </location>
</feature>
<feature type="compositionally biased region" description="Basic residues" evidence="1">
    <location>
        <begin position="237"/>
        <end position="246"/>
    </location>
</feature>
<dbReference type="Pfam" id="PF09058">
    <property type="entry name" value="L27_1"/>
    <property type="match status" value="1"/>
</dbReference>
<feature type="compositionally biased region" description="Polar residues" evidence="1">
    <location>
        <begin position="163"/>
        <end position="196"/>
    </location>
</feature>
<feature type="region of interest" description="Disordered" evidence="1">
    <location>
        <begin position="361"/>
        <end position="403"/>
    </location>
</feature>
<evidence type="ECO:0000256" key="1">
    <source>
        <dbReference type="SAM" id="MobiDB-lite"/>
    </source>
</evidence>
<feature type="region of interest" description="Disordered" evidence="1">
    <location>
        <begin position="147"/>
        <end position="198"/>
    </location>
</feature>
<dbReference type="SMART" id="SM00228">
    <property type="entry name" value="PDZ"/>
    <property type="match status" value="1"/>
</dbReference>
<feature type="compositionally biased region" description="Basic and acidic residues" evidence="1">
    <location>
        <begin position="254"/>
        <end position="264"/>
    </location>
</feature>
<dbReference type="Gene3D" id="1.10.287.470">
    <property type="entry name" value="Helix hairpin bin"/>
    <property type="match status" value="1"/>
</dbReference>
<evidence type="ECO:0000313" key="3">
    <source>
        <dbReference type="Proteomes" id="UP000085678"/>
    </source>
</evidence>
<feature type="domain" description="PDZ" evidence="2">
    <location>
        <begin position="412"/>
        <end position="490"/>
    </location>
</feature>
<dbReference type="InterPro" id="IPR001478">
    <property type="entry name" value="PDZ"/>
</dbReference>
<evidence type="ECO:0000313" key="4">
    <source>
        <dbReference type="RefSeq" id="XP_013406868.1"/>
    </source>
</evidence>
<dbReference type="InterPro" id="IPR036892">
    <property type="entry name" value="L27_dom_sf"/>
</dbReference>
<dbReference type="AlphaFoldDB" id="A0A1S3J979"/>
<dbReference type="InterPro" id="IPR036034">
    <property type="entry name" value="PDZ_sf"/>
</dbReference>
<dbReference type="Proteomes" id="UP000085678">
    <property type="component" value="Unplaced"/>
</dbReference>
<dbReference type="KEGG" id="lak:106171195"/>
<proteinExistence type="predicted"/>
<accession>A0A1S3J979</accession>
<dbReference type="RefSeq" id="XP_013406868.1">
    <property type="nucleotide sequence ID" value="XM_013551414.1"/>
</dbReference>
<dbReference type="Pfam" id="PF00595">
    <property type="entry name" value="PDZ"/>
    <property type="match status" value="1"/>
</dbReference>
<sequence length="504" mass="55435">MPFTKNDVIRAIEVLEWLAEELRTPADAHHRLAVVSMLRVLKTQLFSALVDIYEDYEGTIQEAAPPPPPPNLEEIFGMLKIQPRVRQDHGQSISLEGSVTSPAQSHRDVGVSPFSTPPGSVSEFFQPTIDVLPPQDQEVHLTLQTPRPAISDSHDSGHVYGHSHTSVANKRQNGHSRANTLNSATLPHPGQQSSVHQEFGSPFGARVLDAATSLPDISMNRNGHSHMDSPVLSMGHRSTKKSHTRSGSRSSNTHSDHDSRLSSEDYVTHDDATVYFKDEDYYSSDNHLDGSYDGDIRKVTWNKANVGFSAHAASGSDPVNSVIPEDRRLRWEDYRDLGAQVSGGESVGILNRLLASSATELASPTDVKTGSTQSTQKHAREERQEDEGFYSPSHRSKDHSRSKMYLPSEPRMVELFKGDQGFGFSLVGSTETGSYVTGILPGGPCDGVLYRGDQIIMVNNMKIDRMSYVKTAQLFKSIPAASSVMLMVKHNRKGLEELEAVLSD</sequence>
<dbReference type="InterPro" id="IPR015143">
    <property type="entry name" value="L27_1"/>
</dbReference>
<gene>
    <name evidence="4" type="primary">LOC106171195</name>
</gene>
<feature type="region of interest" description="Disordered" evidence="1">
    <location>
        <begin position="96"/>
        <end position="115"/>
    </location>
</feature>
<dbReference type="SUPFAM" id="SSF101288">
    <property type="entry name" value="L27 domain"/>
    <property type="match status" value="1"/>
</dbReference>
<evidence type="ECO:0000259" key="2">
    <source>
        <dbReference type="PROSITE" id="PS50106"/>
    </source>
</evidence>
<reference evidence="4" key="1">
    <citation type="submission" date="2025-08" db="UniProtKB">
        <authorList>
            <consortium name="RefSeq"/>
        </authorList>
    </citation>
    <scope>IDENTIFICATION</scope>
    <source>
        <tissue evidence="4">Gonads</tissue>
    </source>
</reference>
<dbReference type="InParanoid" id="A0A1S3J979"/>
<dbReference type="InterPro" id="IPR051109">
    <property type="entry name" value="MAM_complex_regulator"/>
</dbReference>
<dbReference type="PROSITE" id="PS50106">
    <property type="entry name" value="PDZ"/>
    <property type="match status" value="1"/>
</dbReference>
<feature type="region of interest" description="Disordered" evidence="1">
    <location>
        <begin position="219"/>
        <end position="264"/>
    </location>
</feature>
<keyword evidence="3" id="KW-1185">Reference proteome</keyword>
<organism evidence="3 4">
    <name type="scientific">Lingula anatina</name>
    <name type="common">Brachiopod</name>
    <name type="synonym">Lingula unguis</name>
    <dbReference type="NCBI Taxonomy" id="7574"/>
    <lineage>
        <taxon>Eukaryota</taxon>
        <taxon>Metazoa</taxon>
        <taxon>Spiralia</taxon>
        <taxon>Lophotrochozoa</taxon>
        <taxon>Brachiopoda</taxon>
        <taxon>Linguliformea</taxon>
        <taxon>Lingulata</taxon>
        <taxon>Lingulida</taxon>
        <taxon>Linguloidea</taxon>
        <taxon>Lingulidae</taxon>
        <taxon>Lingula</taxon>
    </lineage>
</organism>
<dbReference type="GeneID" id="106171195"/>
<dbReference type="SUPFAM" id="SSF50156">
    <property type="entry name" value="PDZ domain-like"/>
    <property type="match status" value="1"/>
</dbReference>
<dbReference type="STRING" id="7574.A0A1S3J979"/>
<protein>
    <submittedName>
        <fullName evidence="4">Uncharacterized protein LOC106171195</fullName>
    </submittedName>
</protein>
<dbReference type="OrthoDB" id="5859304at2759"/>
<dbReference type="PANTHER" id="PTHR14063">
    <property type="entry name" value="PROTEIN LIN-7 HOMOLOG"/>
    <property type="match status" value="1"/>
</dbReference>
<dbReference type="Gene3D" id="2.30.42.10">
    <property type="match status" value="1"/>
</dbReference>